<dbReference type="PANTHER" id="PTHR30069:SF29">
    <property type="entry name" value="HEMOGLOBIN AND HEMOGLOBIN-HAPTOGLOBIN-BINDING PROTEIN 1-RELATED"/>
    <property type="match status" value="1"/>
</dbReference>
<dbReference type="STRING" id="87626.PTD2_13149"/>
<keyword evidence="7 12" id="KW-0798">TonB box</keyword>
<dbReference type="InterPro" id="IPR000531">
    <property type="entry name" value="Beta-barrel_TonB"/>
</dbReference>
<dbReference type="GO" id="GO:0015344">
    <property type="term" value="F:siderophore uptake transmembrane transporter activity"/>
    <property type="evidence" value="ECO:0007669"/>
    <property type="project" value="TreeGrafter"/>
</dbReference>
<dbReference type="PROSITE" id="PS52016">
    <property type="entry name" value="TONB_DEPENDENT_REC_3"/>
    <property type="match status" value="1"/>
</dbReference>
<keyword evidence="9 15" id="KW-0675">Receptor</keyword>
<sequence length="677" mass="76010">MVCCVLFAIFKLESKEGFFIKALLISSLLLSATALYGAEGEDIFDLSFEELLAVNIELASKTSETLQSVPSTVTVISKQQIENLAVNNAYDLINFIPGFQSTRGDWVGAVPKEHARGVYLDSGNLLVMINGERLNEFSFGKASVYTPFIPTSILEKVEVIRGPGSALYGSNAFIGVINFVTKKHENQVIVGIGEHGLAQMSANWHQQLTQNSKAFVNLAVDKSQGEQYTDFNQVKDPLDAVYFELGLSVNKWHFNGRYNQVNLDQFLNLGGFSAQNRHKSENNYLSAQYQWWQSAQSSLSSKFFYGLHKIASSGMIIPAEAQIVSEPFFVGPFWRTRELAFNTDYQNELSQTLSLTSGFELKKVEQLQAGIYTSHFDTEQQRTIPDDNYWLGGPTRLSENPEFAGLKKSLDQYSAYGQFKWHYSNDLTIFLGARFDDVVSIESKVSPRLAAVFSGIKSHTIKFQYGESFRTPVTNELYSNDEVTSGNPALTSEFVKTTELVWQYHNQQFNSELVFFSNDLNDFINKVATPNGPAEFTFANVIDKKIQGLESSLNWHFSSGLELGVNITNLFDKPANASFKHFASTFINYRIESLLFSVNANWRDGVNVALDNGMDFSQSAYLLFGGSVQWQLSDKSKLSLKATNLLDKQFVVFDPRMDDGQVPGQGRQTRITYQYSF</sequence>
<feature type="domain" description="TonB-dependent receptor plug" evidence="14">
    <location>
        <begin position="66"/>
        <end position="176"/>
    </location>
</feature>
<evidence type="ECO:0000256" key="3">
    <source>
        <dbReference type="ARBA" id="ARBA00022448"/>
    </source>
</evidence>
<dbReference type="Pfam" id="PF00593">
    <property type="entry name" value="TonB_dep_Rec_b-barrel"/>
    <property type="match status" value="1"/>
</dbReference>
<dbReference type="InterPro" id="IPR036942">
    <property type="entry name" value="Beta-barrel_TonB_sf"/>
</dbReference>
<organism evidence="15 16">
    <name type="scientific">Pseudoalteromonas tunicata D2</name>
    <dbReference type="NCBI Taxonomy" id="87626"/>
    <lineage>
        <taxon>Bacteria</taxon>
        <taxon>Pseudomonadati</taxon>
        <taxon>Pseudomonadota</taxon>
        <taxon>Gammaproteobacteria</taxon>
        <taxon>Alteromonadales</taxon>
        <taxon>Pseudoalteromonadaceae</taxon>
        <taxon>Pseudoalteromonas</taxon>
    </lineage>
</organism>
<evidence type="ECO:0000256" key="11">
    <source>
        <dbReference type="PROSITE-ProRule" id="PRU01360"/>
    </source>
</evidence>
<protein>
    <submittedName>
        <fullName evidence="15">Outer membrane receptor for ferrienterochelin and colicins</fullName>
    </submittedName>
</protein>
<evidence type="ECO:0000256" key="4">
    <source>
        <dbReference type="ARBA" id="ARBA00022452"/>
    </source>
</evidence>
<evidence type="ECO:0000259" key="13">
    <source>
        <dbReference type="Pfam" id="PF00593"/>
    </source>
</evidence>
<evidence type="ECO:0000259" key="14">
    <source>
        <dbReference type="Pfam" id="PF07715"/>
    </source>
</evidence>
<dbReference type="AlphaFoldDB" id="A4C714"/>
<evidence type="ECO:0000313" key="15">
    <source>
        <dbReference type="EMBL" id="EAR29768.1"/>
    </source>
</evidence>
<dbReference type="InterPro" id="IPR037066">
    <property type="entry name" value="Plug_dom_sf"/>
</dbReference>
<comment type="caution">
    <text evidence="15">The sequence shown here is derived from an EMBL/GenBank/DDBJ whole genome shotgun (WGS) entry which is preliminary data.</text>
</comment>
<dbReference type="InterPro" id="IPR039426">
    <property type="entry name" value="TonB-dep_rcpt-like"/>
</dbReference>
<dbReference type="PANTHER" id="PTHR30069">
    <property type="entry name" value="TONB-DEPENDENT OUTER MEMBRANE RECEPTOR"/>
    <property type="match status" value="1"/>
</dbReference>
<reference evidence="15 16" key="1">
    <citation type="submission" date="2006-02" db="EMBL/GenBank/DDBJ databases">
        <authorList>
            <person name="Moran M.A."/>
            <person name="Kjelleberg S."/>
            <person name="Egan S."/>
            <person name="Saunders N."/>
            <person name="Thomas T."/>
            <person name="Ferriera S."/>
            <person name="Johnson J."/>
            <person name="Kravitz S."/>
            <person name="Halpern A."/>
            <person name="Remington K."/>
            <person name="Beeson K."/>
            <person name="Tran B."/>
            <person name="Rogers Y.-H."/>
            <person name="Friedman R."/>
            <person name="Venter J.C."/>
        </authorList>
    </citation>
    <scope>NUCLEOTIDE SEQUENCE [LARGE SCALE GENOMIC DNA]</scope>
    <source>
        <strain evidence="15 16">D2</strain>
    </source>
</reference>
<dbReference type="SUPFAM" id="SSF56935">
    <property type="entry name" value="Porins"/>
    <property type="match status" value="1"/>
</dbReference>
<dbReference type="CDD" id="cd01347">
    <property type="entry name" value="ligand_gated_channel"/>
    <property type="match status" value="1"/>
</dbReference>
<evidence type="ECO:0000256" key="7">
    <source>
        <dbReference type="ARBA" id="ARBA00023077"/>
    </source>
</evidence>
<dbReference type="HOGENOM" id="CLU_008287_18_3_6"/>
<keyword evidence="16" id="KW-1185">Reference proteome</keyword>
<dbReference type="GO" id="GO:0044718">
    <property type="term" value="P:siderophore transmembrane transport"/>
    <property type="evidence" value="ECO:0007669"/>
    <property type="project" value="TreeGrafter"/>
</dbReference>
<keyword evidence="4 11" id="KW-1134">Transmembrane beta strand</keyword>
<evidence type="ECO:0000256" key="9">
    <source>
        <dbReference type="ARBA" id="ARBA00023170"/>
    </source>
</evidence>
<evidence type="ECO:0000256" key="5">
    <source>
        <dbReference type="ARBA" id="ARBA00022692"/>
    </source>
</evidence>
<dbReference type="Pfam" id="PF07715">
    <property type="entry name" value="Plug"/>
    <property type="match status" value="1"/>
</dbReference>
<comment type="subcellular location">
    <subcellularLocation>
        <location evidence="1 11">Cell outer membrane</location>
        <topology evidence="1 11">Multi-pass membrane protein</topology>
    </subcellularLocation>
</comment>
<dbReference type="Gene3D" id="2.170.130.10">
    <property type="entry name" value="TonB-dependent receptor, plug domain"/>
    <property type="match status" value="1"/>
</dbReference>
<comment type="similarity">
    <text evidence="2">Belongs to the TonB-dependent receptor family. Hemoglobin/haptoglobin binding protein subfamily.</text>
</comment>
<evidence type="ECO:0000313" key="16">
    <source>
        <dbReference type="Proteomes" id="UP000006201"/>
    </source>
</evidence>
<evidence type="ECO:0000256" key="10">
    <source>
        <dbReference type="ARBA" id="ARBA00023237"/>
    </source>
</evidence>
<proteinExistence type="inferred from homology"/>
<keyword evidence="8 11" id="KW-0472">Membrane</keyword>
<dbReference type="InterPro" id="IPR012910">
    <property type="entry name" value="Plug_dom"/>
</dbReference>
<evidence type="ECO:0000256" key="2">
    <source>
        <dbReference type="ARBA" id="ARBA00008143"/>
    </source>
</evidence>
<keyword evidence="3 11" id="KW-0813">Transport</keyword>
<name>A4C714_9GAMM</name>
<accession>A4C714</accession>
<dbReference type="eggNOG" id="COG4771">
    <property type="taxonomic scope" value="Bacteria"/>
</dbReference>
<dbReference type="Gene3D" id="2.40.170.20">
    <property type="entry name" value="TonB-dependent receptor, beta-barrel domain"/>
    <property type="match status" value="1"/>
</dbReference>
<keyword evidence="6" id="KW-0732">Signal</keyword>
<evidence type="ECO:0000256" key="1">
    <source>
        <dbReference type="ARBA" id="ARBA00004571"/>
    </source>
</evidence>
<keyword evidence="10 11" id="KW-0998">Cell outer membrane</keyword>
<dbReference type="Proteomes" id="UP000006201">
    <property type="component" value="Unassembled WGS sequence"/>
</dbReference>
<gene>
    <name evidence="15" type="ORF">PTD2_13149</name>
</gene>
<dbReference type="GO" id="GO:0009279">
    <property type="term" value="C:cell outer membrane"/>
    <property type="evidence" value="ECO:0007669"/>
    <property type="project" value="UniProtKB-SubCell"/>
</dbReference>
<feature type="domain" description="TonB-dependent receptor-like beta-barrel" evidence="13">
    <location>
        <begin position="251"/>
        <end position="645"/>
    </location>
</feature>
<evidence type="ECO:0000256" key="6">
    <source>
        <dbReference type="ARBA" id="ARBA00022729"/>
    </source>
</evidence>
<evidence type="ECO:0000256" key="12">
    <source>
        <dbReference type="RuleBase" id="RU003357"/>
    </source>
</evidence>
<keyword evidence="5 11" id="KW-0812">Transmembrane</keyword>
<dbReference type="EMBL" id="AAOH01000002">
    <property type="protein sequence ID" value="EAR29768.1"/>
    <property type="molecule type" value="Genomic_DNA"/>
</dbReference>
<evidence type="ECO:0000256" key="8">
    <source>
        <dbReference type="ARBA" id="ARBA00023136"/>
    </source>
</evidence>